<evidence type="ECO:0000313" key="11">
    <source>
        <dbReference type="Proteomes" id="UP000015453"/>
    </source>
</evidence>
<keyword evidence="11" id="KW-1185">Reference proteome</keyword>
<sequence length="267" mass="30125">KMKRFLSIPVLFALFLLGFVYYVTMFVFLEESASLHTSTGLIPLAFSLLGFMCLFSLIVCILTDPGGVPSVSVPDIEQSYGLENEIKRIGSNTRLCDKCSVNKPPRAHHCRVCRRCVLKMDHHCIWINNCVGCRNYNAFLLLVFYATLASAYSAIIITISMIKRDWDHASSQHSKSLHLFCGVLSGSLSFILGSLLVWHLYLTSHNMTTIEYHEAKRAAWLASKSGQTYRHPYDAGFYRNITSVFGPNVLKWFWPRAVDHVGDGVGF</sequence>
<name>S8DB09_9LAMI</name>
<feature type="transmembrane region" description="Helical" evidence="8">
    <location>
        <begin position="138"/>
        <end position="159"/>
    </location>
</feature>
<dbReference type="GO" id="GO:0012505">
    <property type="term" value="C:endomembrane system"/>
    <property type="evidence" value="ECO:0007669"/>
    <property type="project" value="UniProtKB-SubCell"/>
</dbReference>
<reference evidence="10 11" key="1">
    <citation type="journal article" date="2013" name="BMC Genomics">
        <title>The miniature genome of a carnivorous plant Genlisea aurea contains a low number of genes and short non-coding sequences.</title>
        <authorList>
            <person name="Leushkin E.V."/>
            <person name="Sutormin R.A."/>
            <person name="Nabieva E.R."/>
            <person name="Penin A.A."/>
            <person name="Kondrashov A.S."/>
            <person name="Logacheva M.D."/>
        </authorList>
    </citation>
    <scope>NUCLEOTIDE SEQUENCE [LARGE SCALE GENOMIC DNA]</scope>
</reference>
<feature type="transmembrane region" description="Helical" evidence="8">
    <location>
        <begin position="179"/>
        <end position="201"/>
    </location>
</feature>
<dbReference type="EMBL" id="AUSU01008025">
    <property type="protein sequence ID" value="EPS59858.1"/>
    <property type="molecule type" value="Genomic_DNA"/>
</dbReference>
<comment type="subcellular location">
    <subcellularLocation>
        <location evidence="1">Endomembrane system</location>
        <topology evidence="1">Multi-pass membrane protein</topology>
    </subcellularLocation>
</comment>
<keyword evidence="6 8" id="KW-0472">Membrane</keyword>
<dbReference type="AlphaFoldDB" id="S8DB09"/>
<comment type="domain">
    <text evidence="8">The DHHC domain is required for palmitoyltransferase activity.</text>
</comment>
<dbReference type="GO" id="GO:0019706">
    <property type="term" value="F:protein-cysteine S-palmitoyltransferase activity"/>
    <property type="evidence" value="ECO:0007669"/>
    <property type="project" value="UniProtKB-EC"/>
</dbReference>
<comment type="caution">
    <text evidence="10">The sequence shown here is derived from an EMBL/GenBank/DDBJ whole genome shotgun (WGS) entry which is preliminary data.</text>
</comment>
<feature type="transmembrane region" description="Helical" evidence="8">
    <location>
        <begin position="41"/>
        <end position="62"/>
    </location>
</feature>
<evidence type="ECO:0000256" key="2">
    <source>
        <dbReference type="ARBA" id="ARBA00008574"/>
    </source>
</evidence>
<evidence type="ECO:0000256" key="1">
    <source>
        <dbReference type="ARBA" id="ARBA00004127"/>
    </source>
</evidence>
<gene>
    <name evidence="10" type="ORF">M569_14949</name>
</gene>
<evidence type="ECO:0000256" key="5">
    <source>
        <dbReference type="ARBA" id="ARBA00022989"/>
    </source>
</evidence>
<dbReference type="InterPro" id="IPR039859">
    <property type="entry name" value="PFA4/ZDH16/20/ERF2-like"/>
</dbReference>
<dbReference type="EC" id="2.3.1.225" evidence="8"/>
<dbReference type="InterPro" id="IPR001594">
    <property type="entry name" value="Palmitoyltrfase_DHHC"/>
</dbReference>
<accession>S8DB09</accession>
<proteinExistence type="inferred from homology"/>
<evidence type="ECO:0000313" key="10">
    <source>
        <dbReference type="EMBL" id="EPS59858.1"/>
    </source>
</evidence>
<dbReference type="PROSITE" id="PS50216">
    <property type="entry name" value="DHHC"/>
    <property type="match status" value="1"/>
</dbReference>
<dbReference type="OrthoDB" id="331948at2759"/>
<protein>
    <recommendedName>
        <fullName evidence="8">S-acyltransferase</fullName>
        <ecNumber evidence="8">2.3.1.225</ecNumber>
    </recommendedName>
    <alternativeName>
        <fullName evidence="8">Palmitoyltransferase</fullName>
    </alternativeName>
</protein>
<keyword evidence="3 8" id="KW-0808">Transferase</keyword>
<evidence type="ECO:0000256" key="3">
    <source>
        <dbReference type="ARBA" id="ARBA00022679"/>
    </source>
</evidence>
<evidence type="ECO:0000256" key="4">
    <source>
        <dbReference type="ARBA" id="ARBA00022692"/>
    </source>
</evidence>
<evidence type="ECO:0000259" key="9">
    <source>
        <dbReference type="Pfam" id="PF01529"/>
    </source>
</evidence>
<evidence type="ECO:0000256" key="8">
    <source>
        <dbReference type="RuleBase" id="RU079119"/>
    </source>
</evidence>
<comment type="catalytic activity">
    <reaction evidence="8">
        <text>L-cysteinyl-[protein] + hexadecanoyl-CoA = S-hexadecanoyl-L-cysteinyl-[protein] + CoA</text>
        <dbReference type="Rhea" id="RHEA:36683"/>
        <dbReference type="Rhea" id="RHEA-COMP:10131"/>
        <dbReference type="Rhea" id="RHEA-COMP:11032"/>
        <dbReference type="ChEBI" id="CHEBI:29950"/>
        <dbReference type="ChEBI" id="CHEBI:57287"/>
        <dbReference type="ChEBI" id="CHEBI:57379"/>
        <dbReference type="ChEBI" id="CHEBI:74151"/>
        <dbReference type="EC" id="2.3.1.225"/>
    </reaction>
</comment>
<feature type="domain" description="Palmitoyltransferase DHHC" evidence="9">
    <location>
        <begin position="92"/>
        <end position="214"/>
    </location>
</feature>
<keyword evidence="7 8" id="KW-0012">Acyltransferase</keyword>
<evidence type="ECO:0000256" key="6">
    <source>
        <dbReference type="ARBA" id="ARBA00023136"/>
    </source>
</evidence>
<feature type="non-terminal residue" evidence="10">
    <location>
        <position position="267"/>
    </location>
</feature>
<evidence type="ECO:0000256" key="7">
    <source>
        <dbReference type="ARBA" id="ARBA00023315"/>
    </source>
</evidence>
<organism evidence="10 11">
    <name type="scientific">Genlisea aurea</name>
    <dbReference type="NCBI Taxonomy" id="192259"/>
    <lineage>
        <taxon>Eukaryota</taxon>
        <taxon>Viridiplantae</taxon>
        <taxon>Streptophyta</taxon>
        <taxon>Embryophyta</taxon>
        <taxon>Tracheophyta</taxon>
        <taxon>Spermatophyta</taxon>
        <taxon>Magnoliopsida</taxon>
        <taxon>eudicotyledons</taxon>
        <taxon>Gunneridae</taxon>
        <taxon>Pentapetalae</taxon>
        <taxon>asterids</taxon>
        <taxon>lamiids</taxon>
        <taxon>Lamiales</taxon>
        <taxon>Lentibulariaceae</taxon>
        <taxon>Genlisea</taxon>
    </lineage>
</organism>
<comment type="similarity">
    <text evidence="2 8">Belongs to the DHHC palmitoyltransferase family.</text>
</comment>
<dbReference type="Proteomes" id="UP000015453">
    <property type="component" value="Unassembled WGS sequence"/>
</dbReference>
<feature type="non-terminal residue" evidence="10">
    <location>
        <position position="1"/>
    </location>
</feature>
<dbReference type="PANTHER" id="PTHR12246">
    <property type="entry name" value="PALMITOYLTRANSFERASE ZDHHC16"/>
    <property type="match status" value="1"/>
</dbReference>
<dbReference type="Pfam" id="PF01529">
    <property type="entry name" value="DHHC"/>
    <property type="match status" value="1"/>
</dbReference>
<keyword evidence="5 8" id="KW-1133">Transmembrane helix</keyword>
<keyword evidence="4 8" id="KW-0812">Transmembrane</keyword>
<feature type="transmembrane region" description="Helical" evidence="8">
    <location>
        <begin position="6"/>
        <end position="29"/>
    </location>
</feature>